<feature type="compositionally biased region" description="Low complexity" evidence="1">
    <location>
        <begin position="111"/>
        <end position="123"/>
    </location>
</feature>
<reference evidence="2" key="2">
    <citation type="submission" date="2020-06" db="EMBL/GenBank/DDBJ databases">
        <authorList>
            <person name="Sheffer M."/>
        </authorList>
    </citation>
    <scope>NUCLEOTIDE SEQUENCE</scope>
</reference>
<protein>
    <submittedName>
        <fullName evidence="2">Uncharacterized protein</fullName>
    </submittedName>
</protein>
<feature type="compositionally biased region" description="Acidic residues" evidence="1">
    <location>
        <begin position="39"/>
        <end position="53"/>
    </location>
</feature>
<evidence type="ECO:0000256" key="1">
    <source>
        <dbReference type="SAM" id="MobiDB-lite"/>
    </source>
</evidence>
<feature type="compositionally biased region" description="Acidic residues" evidence="1">
    <location>
        <begin position="1"/>
        <end position="14"/>
    </location>
</feature>
<organism evidence="2 3">
    <name type="scientific">Argiope bruennichi</name>
    <name type="common">Wasp spider</name>
    <name type="synonym">Aranea bruennichi</name>
    <dbReference type="NCBI Taxonomy" id="94029"/>
    <lineage>
        <taxon>Eukaryota</taxon>
        <taxon>Metazoa</taxon>
        <taxon>Ecdysozoa</taxon>
        <taxon>Arthropoda</taxon>
        <taxon>Chelicerata</taxon>
        <taxon>Arachnida</taxon>
        <taxon>Araneae</taxon>
        <taxon>Araneomorphae</taxon>
        <taxon>Entelegynae</taxon>
        <taxon>Araneoidea</taxon>
        <taxon>Araneidae</taxon>
        <taxon>Argiope</taxon>
    </lineage>
</organism>
<feature type="compositionally biased region" description="Basic and acidic residues" evidence="1">
    <location>
        <begin position="20"/>
        <end position="38"/>
    </location>
</feature>
<dbReference type="EMBL" id="JABXBU010000030">
    <property type="protein sequence ID" value="KAF8784819.1"/>
    <property type="molecule type" value="Genomic_DNA"/>
</dbReference>
<comment type="caution">
    <text evidence="2">The sequence shown here is derived from an EMBL/GenBank/DDBJ whole genome shotgun (WGS) entry which is preliminary data.</text>
</comment>
<feature type="region of interest" description="Disordered" evidence="1">
    <location>
        <begin position="1"/>
        <end position="53"/>
    </location>
</feature>
<accession>A0A8T0F5Z2</accession>
<keyword evidence="3" id="KW-1185">Reference proteome</keyword>
<proteinExistence type="predicted"/>
<dbReference type="AlphaFoldDB" id="A0A8T0F5Z2"/>
<reference evidence="2" key="1">
    <citation type="journal article" date="2020" name="bioRxiv">
        <title>Chromosome-level reference genome of the European wasp spider Argiope bruennichi: a resource for studies on range expansion and evolutionary adaptation.</title>
        <authorList>
            <person name="Sheffer M.M."/>
            <person name="Hoppe A."/>
            <person name="Krehenwinkel H."/>
            <person name="Uhl G."/>
            <person name="Kuss A.W."/>
            <person name="Jensen L."/>
            <person name="Jensen C."/>
            <person name="Gillespie R.G."/>
            <person name="Hoff K.J."/>
            <person name="Prost S."/>
        </authorList>
    </citation>
    <scope>NUCLEOTIDE SEQUENCE</scope>
</reference>
<dbReference type="Proteomes" id="UP000807504">
    <property type="component" value="Unassembled WGS sequence"/>
</dbReference>
<gene>
    <name evidence="2" type="ORF">HNY73_010440</name>
</gene>
<feature type="region of interest" description="Disordered" evidence="1">
    <location>
        <begin position="104"/>
        <end position="125"/>
    </location>
</feature>
<sequence>MEGDENFDHEEMEGDVNYFDFERNPDSDVDNDNERNPDSDVDNDNDIYNDFDDDEYFEEVERRKEIATLKSMNAQVEVREMYRKEIMQRRYDRELILDSISDTVSADDSDISSSDWDLDSGSSRTEDADETIAFDFEDAGEENAFNFEDEVENVYGFEDEVENYIPSDERSPDKVADADAEYEVGSVYGFGIPNAYHWTQVCPFHQPQFMANVPITANLTSSCTEVPLGCSQNPGARQNSPNEASGPEQLQLLVSGHISTLPNLANLDNVYNPYKRSPDKVADADAGAPGYSGSCRVLRSRKIKEPGEIDGAAGYSGTRRVLRSREIKGPSEIDGVAGYSGKSRGLRISTLILFTFDAPEMERANGDIGGVAGYSGKSRVRRTRNGKEPGDIGGAAGYSGTRRVLRSREIKGPSEIDGVAGYSGKSRVRRIRNGKEPGDIDGAAGYSGTCRVLRSREIKEPGEIDDVAGESGCSRVLRRRKGRMPQNGPV</sequence>
<evidence type="ECO:0000313" key="2">
    <source>
        <dbReference type="EMBL" id="KAF8784819.1"/>
    </source>
</evidence>
<evidence type="ECO:0000313" key="3">
    <source>
        <dbReference type="Proteomes" id="UP000807504"/>
    </source>
</evidence>
<name>A0A8T0F5Z2_ARGBR</name>